<reference evidence="2 3" key="1">
    <citation type="journal article" date="2016" name="Nat. Commun.">
        <title>Thousands of microbial genomes shed light on interconnected biogeochemical processes in an aquifer system.</title>
        <authorList>
            <person name="Anantharaman K."/>
            <person name="Brown C.T."/>
            <person name="Hug L.A."/>
            <person name="Sharon I."/>
            <person name="Castelle C.J."/>
            <person name="Probst A.J."/>
            <person name="Thomas B.C."/>
            <person name="Singh A."/>
            <person name="Wilkins M.J."/>
            <person name="Karaoz U."/>
            <person name="Brodie E.L."/>
            <person name="Williams K.H."/>
            <person name="Hubbard S.S."/>
            <person name="Banfield J.F."/>
        </authorList>
    </citation>
    <scope>NUCLEOTIDE SEQUENCE [LARGE SCALE GENOMIC DNA]</scope>
</reference>
<feature type="transmembrane region" description="Helical" evidence="1">
    <location>
        <begin position="69"/>
        <end position="88"/>
    </location>
</feature>
<feature type="transmembrane region" description="Helical" evidence="1">
    <location>
        <begin position="210"/>
        <end position="233"/>
    </location>
</feature>
<dbReference type="Proteomes" id="UP000178448">
    <property type="component" value="Unassembled WGS sequence"/>
</dbReference>
<evidence type="ECO:0000313" key="2">
    <source>
        <dbReference type="EMBL" id="OGG02411.1"/>
    </source>
</evidence>
<comment type="caution">
    <text evidence="2">The sequence shown here is derived from an EMBL/GenBank/DDBJ whole genome shotgun (WGS) entry which is preliminary data.</text>
</comment>
<dbReference type="EMBL" id="MFJD01000008">
    <property type="protein sequence ID" value="OGG02411.1"/>
    <property type="molecule type" value="Genomic_DNA"/>
</dbReference>
<organism evidence="2 3">
    <name type="scientific">Candidatus Gottesmanbacteria bacterium RBG_16_52_11</name>
    <dbReference type="NCBI Taxonomy" id="1798374"/>
    <lineage>
        <taxon>Bacteria</taxon>
        <taxon>Candidatus Gottesmaniibacteriota</taxon>
    </lineage>
</organism>
<name>A0A1F5YQD6_9BACT</name>
<evidence type="ECO:0000256" key="1">
    <source>
        <dbReference type="SAM" id="Phobius"/>
    </source>
</evidence>
<feature type="transmembrane region" description="Helical" evidence="1">
    <location>
        <begin position="297"/>
        <end position="318"/>
    </location>
</feature>
<feature type="transmembrane region" description="Helical" evidence="1">
    <location>
        <begin position="484"/>
        <end position="501"/>
    </location>
</feature>
<feature type="transmembrane region" description="Helical" evidence="1">
    <location>
        <begin position="389"/>
        <end position="414"/>
    </location>
</feature>
<proteinExistence type="predicted"/>
<feature type="transmembrane region" description="Helical" evidence="1">
    <location>
        <begin position="458"/>
        <end position="477"/>
    </location>
</feature>
<protein>
    <submittedName>
        <fullName evidence="2">Uncharacterized protein</fullName>
    </submittedName>
</protein>
<sequence length="659" mass="73978">MAGIILFRIPETVWFVLFVTLVIYLPGRFVNLSLSLKPKSYLRPFLDFMTGIVMFTLTAYAFAWLRADFLTPAALIVTAVISVIRFPFGRIRLPPNFWYVFTFLIVCAVLFSLPLTLTGRIGDTFLQRGDDLVHLSYINEFRFAFPPQNPNLAGTRLLGYHFFYDFLVARISVVSHISPLSVYYQLMPLTVSFLWALGSYSLLKQWAGNNVTAVAGTLLIMFGGSFGYILGFLGHPAPDLSSVFGINQPASALLNVPFAFSVPLILSVIGILFEYYRTGNRNIPYLLIPVVGSSPMFKIYAAMIVFSAMGIFTLMELFRGNYRILLVDFGIALTAGLTYGLFSVSGSGLTYYPLWPVYRMLELNLPWYGFTEKMYTFTRLHVVRGIISVHAYGLLLFFVGNIGTRFIGIILISASHLVKKKLPSRISVTVITMGLASVGIPLFFIQTIKGFEMIQMTWYYPLFCSIPAAFGIGLLAGKKYPLKFRVITGSVLFFLTVPSAYENYARFIYPLLSIPRVSVNSPVMKAMTFLQTHGTYDDTVLEIPPKDFSRGQDVDNWYRNVSTMFIPALGNKRVYISDRDVDYPGLDVGTRLKILAQVLDLEFGYSGINRSDTVKETYGELRKAGIKYIYSPGPLASLKGLSQASEVFGEAGYYIYELR</sequence>
<keyword evidence="1" id="KW-0472">Membrane</keyword>
<dbReference type="STRING" id="1798374.A2Z33_05110"/>
<evidence type="ECO:0000313" key="3">
    <source>
        <dbReference type="Proteomes" id="UP000178448"/>
    </source>
</evidence>
<accession>A0A1F5YQD6</accession>
<keyword evidence="1" id="KW-0812">Transmembrane</keyword>
<feature type="transmembrane region" description="Helical" evidence="1">
    <location>
        <begin position="12"/>
        <end position="32"/>
    </location>
</feature>
<feature type="transmembrane region" description="Helical" evidence="1">
    <location>
        <begin position="426"/>
        <end position="446"/>
    </location>
</feature>
<dbReference type="AlphaFoldDB" id="A0A1F5YQD6"/>
<feature type="transmembrane region" description="Helical" evidence="1">
    <location>
        <begin position="324"/>
        <end position="342"/>
    </location>
</feature>
<feature type="transmembrane region" description="Helical" evidence="1">
    <location>
        <begin position="253"/>
        <end position="276"/>
    </location>
</feature>
<keyword evidence="1" id="KW-1133">Transmembrane helix</keyword>
<feature type="transmembrane region" description="Helical" evidence="1">
    <location>
        <begin position="182"/>
        <end position="203"/>
    </location>
</feature>
<gene>
    <name evidence="2" type="ORF">A2Z33_05110</name>
</gene>
<feature type="transmembrane region" description="Helical" evidence="1">
    <location>
        <begin position="97"/>
        <end position="117"/>
    </location>
</feature>
<feature type="transmembrane region" description="Helical" evidence="1">
    <location>
        <begin position="44"/>
        <end position="63"/>
    </location>
</feature>